<evidence type="ECO:0000313" key="2">
    <source>
        <dbReference type="EMBL" id="NHE59434.1"/>
    </source>
</evidence>
<gene>
    <name evidence="2" type="ORF">G9Q97_21705</name>
</gene>
<dbReference type="Proteomes" id="UP000649799">
    <property type="component" value="Unassembled WGS sequence"/>
</dbReference>
<organism evidence="2 3">
    <name type="scientific">Cyclobacterium plantarum</name>
    <dbReference type="NCBI Taxonomy" id="2716263"/>
    <lineage>
        <taxon>Bacteria</taxon>
        <taxon>Pseudomonadati</taxon>
        <taxon>Bacteroidota</taxon>
        <taxon>Cytophagia</taxon>
        <taxon>Cytophagales</taxon>
        <taxon>Cyclobacteriaceae</taxon>
        <taxon>Cyclobacterium</taxon>
    </lineage>
</organism>
<dbReference type="Pfam" id="PF06094">
    <property type="entry name" value="GGACT"/>
    <property type="match status" value="1"/>
</dbReference>
<keyword evidence="3" id="KW-1185">Reference proteome</keyword>
<protein>
    <submittedName>
        <fullName evidence="2">Gamma-glutamylcyclotransferase</fullName>
    </submittedName>
</protein>
<dbReference type="EMBL" id="JAANYN010000013">
    <property type="protein sequence ID" value="NHE59434.1"/>
    <property type="molecule type" value="Genomic_DNA"/>
</dbReference>
<dbReference type="RefSeq" id="WP_166150839.1">
    <property type="nucleotide sequence ID" value="NZ_JAANYN010000013.1"/>
</dbReference>
<dbReference type="InterPro" id="IPR009288">
    <property type="entry name" value="AIG2-like_dom"/>
</dbReference>
<dbReference type="Gene3D" id="3.10.490.10">
    <property type="entry name" value="Gamma-glutamyl cyclotransferase-like"/>
    <property type="match status" value="1"/>
</dbReference>
<dbReference type="InterPro" id="IPR013024">
    <property type="entry name" value="GGCT-like"/>
</dbReference>
<evidence type="ECO:0000313" key="3">
    <source>
        <dbReference type="Proteomes" id="UP000649799"/>
    </source>
</evidence>
<comment type="caution">
    <text evidence="2">The sequence shown here is derived from an EMBL/GenBank/DDBJ whole genome shotgun (WGS) entry which is preliminary data.</text>
</comment>
<dbReference type="CDD" id="cd06661">
    <property type="entry name" value="GGCT_like"/>
    <property type="match status" value="1"/>
</dbReference>
<reference evidence="2 3" key="1">
    <citation type="submission" date="2020-03" db="EMBL/GenBank/DDBJ databases">
        <title>Cyclobacterium plantarum sp. nov., a marine bacterium isolated from a coastal-marine wetland.</title>
        <authorList>
            <person name="Sanchez-Porro C."/>
            <person name="Ventosa A."/>
            <person name="Amoozegar M."/>
        </authorList>
    </citation>
    <scope>NUCLEOTIDE SEQUENCE [LARGE SCALE GENOMIC DNA]</scope>
    <source>
        <strain evidence="2 3">GBPx2</strain>
    </source>
</reference>
<proteinExistence type="predicted"/>
<evidence type="ECO:0000259" key="1">
    <source>
        <dbReference type="Pfam" id="PF06094"/>
    </source>
</evidence>
<name>A0ABX0HGG1_9BACT</name>
<dbReference type="InterPro" id="IPR036568">
    <property type="entry name" value="GGCT-like_sf"/>
</dbReference>
<sequence>MEKTIHLLFSYGTLQSEKVQLENYGRTLKGKPDILTGYRLHKIQITDSSVLAKSQLEYHPIAIKSENKADFIEGLLFEITESELAKTDNYEVSQYHRIRETVDSGKKAWIYVAKIE</sequence>
<dbReference type="SUPFAM" id="SSF110857">
    <property type="entry name" value="Gamma-glutamyl cyclotransferase-like"/>
    <property type="match status" value="1"/>
</dbReference>
<feature type="domain" description="Gamma-glutamylcyclotransferase AIG2-like" evidence="1">
    <location>
        <begin position="8"/>
        <end position="113"/>
    </location>
</feature>
<accession>A0ABX0HGG1</accession>